<proteinExistence type="predicted"/>
<gene>
    <name evidence="1" type="ORF">B1B_07827</name>
</gene>
<organism evidence="1">
    <name type="scientific">mine drainage metagenome</name>
    <dbReference type="NCBI Taxonomy" id="410659"/>
    <lineage>
        <taxon>unclassified sequences</taxon>
        <taxon>metagenomes</taxon>
        <taxon>ecological metagenomes</taxon>
    </lineage>
</organism>
<dbReference type="AlphaFoldDB" id="T1ASF7"/>
<comment type="caution">
    <text evidence="1">The sequence shown here is derived from an EMBL/GenBank/DDBJ whole genome shotgun (WGS) entry which is preliminary data.</text>
</comment>
<dbReference type="EMBL" id="AUZY01005014">
    <property type="protein sequence ID" value="EQD60312.1"/>
    <property type="molecule type" value="Genomic_DNA"/>
</dbReference>
<name>T1ASF7_9ZZZZ</name>
<evidence type="ECO:0000313" key="1">
    <source>
        <dbReference type="EMBL" id="EQD60312.1"/>
    </source>
</evidence>
<accession>T1ASF7</accession>
<reference evidence="1" key="2">
    <citation type="journal article" date="2014" name="ISME J.">
        <title>Microbial stratification in low pH oxic and suboxic macroscopic growths along an acid mine drainage.</title>
        <authorList>
            <person name="Mendez-Garcia C."/>
            <person name="Mesa V."/>
            <person name="Sprenger R.R."/>
            <person name="Richter M."/>
            <person name="Diez M.S."/>
            <person name="Solano J."/>
            <person name="Bargiela R."/>
            <person name="Golyshina O.V."/>
            <person name="Manteca A."/>
            <person name="Ramos J.L."/>
            <person name="Gallego J.R."/>
            <person name="Llorente I."/>
            <person name="Martins Dos Santos V.A."/>
            <person name="Jensen O.N."/>
            <person name="Pelaez A.I."/>
            <person name="Sanchez J."/>
            <person name="Ferrer M."/>
        </authorList>
    </citation>
    <scope>NUCLEOTIDE SEQUENCE</scope>
</reference>
<sequence>FQGKNRDLAQLAQQVETTLQSQGFKTQSAEMPSGRVIQARKGGILSDLITAERAFTILLTGQPDDFSIRIGIGKFVQNLAVMAAESILLSWLFLGVDVPEMLWTRHVEKELIDEIRKVVG</sequence>
<feature type="non-terminal residue" evidence="1">
    <location>
        <position position="1"/>
    </location>
</feature>
<reference evidence="1" key="1">
    <citation type="submission" date="2013-08" db="EMBL/GenBank/DDBJ databases">
        <authorList>
            <person name="Mendez C."/>
            <person name="Richter M."/>
            <person name="Ferrer M."/>
            <person name="Sanchez J."/>
        </authorList>
    </citation>
    <scope>NUCLEOTIDE SEQUENCE</scope>
</reference>
<protein>
    <submittedName>
        <fullName evidence="1">Uncharacterized protein</fullName>
    </submittedName>
</protein>